<keyword evidence="1 3" id="KW-0378">Hydrolase</keyword>
<dbReference type="SUPFAM" id="SSF48208">
    <property type="entry name" value="Six-hairpin glycosidases"/>
    <property type="match status" value="1"/>
</dbReference>
<dbReference type="PANTHER" id="PTHR23403">
    <property type="entry name" value="TREHALASE"/>
    <property type="match status" value="1"/>
</dbReference>
<dbReference type="Pfam" id="PF01204">
    <property type="entry name" value="Trehalase"/>
    <property type="match status" value="1"/>
</dbReference>
<evidence type="ECO:0000313" key="4">
    <source>
        <dbReference type="Proteomes" id="UP000544222"/>
    </source>
</evidence>
<keyword evidence="4" id="KW-1185">Reference proteome</keyword>
<proteinExistence type="predicted"/>
<dbReference type="GO" id="GO:0004555">
    <property type="term" value="F:alpha,alpha-trehalase activity"/>
    <property type="evidence" value="ECO:0007669"/>
    <property type="project" value="UniProtKB-EC"/>
</dbReference>
<dbReference type="EMBL" id="JACHYB010000001">
    <property type="protein sequence ID" value="MBB3186652.1"/>
    <property type="molecule type" value="Genomic_DNA"/>
</dbReference>
<name>A0A7W5DPM0_9PORP</name>
<dbReference type="InterPro" id="IPR018232">
    <property type="entry name" value="Glyco_hydro_37_CS"/>
</dbReference>
<sequence>MIKSLLRAIFLTFGIVVISIPSDAIAIGSSKHPGCASPEQLYQHLFYAVQSNDSIFPDSKTFVDCIPKYPIPVILQKYNALPHHTGTNVLKQFIGQNFIIPATHLPYQADSTNINRHITLLWNVLTRKPDQATSGTLIPLPYPYIVPGGRFREIYYWDSYFTMLGLKADHRYDLMEDMINNFDWLIRTFGFIPNGNRTYYLTRSQPPFFSLMVDLLASVEGDSAYLKYLPELKKEYTFWMNGVKRLSVAHPAFHRVVRLPDGSILNRYWDDRDAPRAESYRQDIATAKEAKRHLINRDNQDVYRNLRAAAESGWDFSSRWLSNVQGKFPLYTIHTTRIIPVDLNCLLYHLEMTLAKACRLKGDTLQAEHYTKKADIRAKTIVALCWNRSKGFFFDYNFTTRRQTNICSLAGVYPLFFNMATKQQAKAVANTIRSRFLFPGGLVTTTNLTSQQWDAPNGWAPLQWIVIEGLRHYHDTILADTCKNRWLRVVRRTYDKTYRINEKYNVMDPNKKGGGGEYPGQDGFGWTNGVYQALSKEK</sequence>
<dbReference type="InterPro" id="IPR008928">
    <property type="entry name" value="6-hairpin_glycosidase_sf"/>
</dbReference>
<dbReference type="PANTHER" id="PTHR23403:SF1">
    <property type="entry name" value="TREHALASE"/>
    <property type="match status" value="1"/>
</dbReference>
<dbReference type="PROSITE" id="PS00927">
    <property type="entry name" value="TREHALASE_1"/>
    <property type="match status" value="1"/>
</dbReference>
<keyword evidence="2 3" id="KW-0326">Glycosidase</keyword>
<comment type="caution">
    <text evidence="3">The sequence shown here is derived from an EMBL/GenBank/DDBJ whole genome shotgun (WGS) entry which is preliminary data.</text>
</comment>
<dbReference type="EC" id="3.2.1.28" evidence="3"/>
<evidence type="ECO:0000256" key="1">
    <source>
        <dbReference type="ARBA" id="ARBA00022801"/>
    </source>
</evidence>
<dbReference type="PROSITE" id="PS00928">
    <property type="entry name" value="TREHALASE_2"/>
    <property type="match status" value="1"/>
</dbReference>
<dbReference type="InterPro" id="IPR001661">
    <property type="entry name" value="Glyco_hydro_37"/>
</dbReference>
<dbReference type="PRINTS" id="PR00744">
    <property type="entry name" value="GLHYDRLASE37"/>
</dbReference>
<dbReference type="RefSeq" id="WP_183412510.1">
    <property type="nucleotide sequence ID" value="NZ_JACHYB010000001.1"/>
</dbReference>
<gene>
    <name evidence="3" type="ORF">FHX64_000815</name>
</gene>
<dbReference type="NCBIfam" id="NF009773">
    <property type="entry name" value="PRK13270.1"/>
    <property type="match status" value="1"/>
</dbReference>
<dbReference type="Gene3D" id="1.50.10.10">
    <property type="match status" value="1"/>
</dbReference>
<evidence type="ECO:0000256" key="2">
    <source>
        <dbReference type="ARBA" id="ARBA00023295"/>
    </source>
</evidence>
<dbReference type="NCBIfam" id="NF009774">
    <property type="entry name" value="PRK13271.1"/>
    <property type="match status" value="1"/>
</dbReference>
<dbReference type="InterPro" id="IPR012341">
    <property type="entry name" value="6hp_glycosidase-like_sf"/>
</dbReference>
<protein>
    <submittedName>
        <fullName evidence="3">Alpha,alpha-trehalase</fullName>
        <ecNumber evidence="3">3.2.1.28</ecNumber>
    </submittedName>
</protein>
<dbReference type="Proteomes" id="UP000544222">
    <property type="component" value="Unassembled WGS sequence"/>
</dbReference>
<accession>A0A7W5DPM0</accession>
<organism evidence="3 4">
    <name type="scientific">Microbacter margulisiae</name>
    <dbReference type="NCBI Taxonomy" id="1350067"/>
    <lineage>
        <taxon>Bacteria</taxon>
        <taxon>Pseudomonadati</taxon>
        <taxon>Bacteroidota</taxon>
        <taxon>Bacteroidia</taxon>
        <taxon>Bacteroidales</taxon>
        <taxon>Porphyromonadaceae</taxon>
        <taxon>Microbacter</taxon>
    </lineage>
</organism>
<dbReference type="AlphaFoldDB" id="A0A7W5DPM0"/>
<dbReference type="GO" id="GO:0005993">
    <property type="term" value="P:trehalose catabolic process"/>
    <property type="evidence" value="ECO:0007669"/>
    <property type="project" value="TreeGrafter"/>
</dbReference>
<evidence type="ECO:0000313" key="3">
    <source>
        <dbReference type="EMBL" id="MBB3186652.1"/>
    </source>
</evidence>
<reference evidence="3 4" key="1">
    <citation type="submission" date="2020-08" db="EMBL/GenBank/DDBJ databases">
        <title>Genomic Encyclopedia of Type Strains, Phase IV (KMG-IV): sequencing the most valuable type-strain genomes for metagenomic binning, comparative biology and taxonomic classification.</title>
        <authorList>
            <person name="Goeker M."/>
        </authorList>
    </citation>
    <scope>NUCLEOTIDE SEQUENCE [LARGE SCALE GENOMIC DNA]</scope>
    <source>
        <strain evidence="3 4">DSM 27471</strain>
    </source>
</reference>